<protein>
    <recommendedName>
        <fullName evidence="5">ABC transporter ATP-binding protein</fullName>
    </recommendedName>
</protein>
<proteinExistence type="predicted"/>
<dbReference type="GO" id="GO:0015421">
    <property type="term" value="F:ABC-type oligopeptide transporter activity"/>
    <property type="evidence" value="ECO:0007669"/>
    <property type="project" value="TreeGrafter"/>
</dbReference>
<accession>A0A0K9YQ16</accession>
<evidence type="ECO:0000313" key="3">
    <source>
        <dbReference type="Proteomes" id="UP000036834"/>
    </source>
</evidence>
<dbReference type="PATRIC" id="fig|54915.3.peg.2674"/>
<evidence type="ECO:0000313" key="2">
    <source>
        <dbReference type="EMBL" id="KNB70747.1"/>
    </source>
</evidence>
<evidence type="ECO:0008006" key="5">
    <source>
        <dbReference type="Google" id="ProtNLM"/>
    </source>
</evidence>
<dbReference type="EMBL" id="LGIQ01000009">
    <property type="protein sequence ID" value="KNB70747.1"/>
    <property type="molecule type" value="Genomic_DNA"/>
</dbReference>
<dbReference type="AlphaFoldDB" id="A0A0K9YQ16"/>
<comment type="caution">
    <text evidence="2">The sequence shown here is derived from an EMBL/GenBank/DDBJ whole genome shotgun (WGS) entry which is preliminary data.</text>
</comment>
<dbReference type="InterPro" id="IPR027417">
    <property type="entry name" value="P-loop_NTPase"/>
</dbReference>
<dbReference type="Gene3D" id="3.40.50.300">
    <property type="entry name" value="P-loop containing nucleotide triphosphate hydrolases"/>
    <property type="match status" value="1"/>
</dbReference>
<dbReference type="InterPro" id="IPR039421">
    <property type="entry name" value="Type_1_exporter"/>
</dbReference>
<sequence>MNGKAVVVIAHKLNTIQHTDQILFLENGTIPESGTHEELIALNARYASMYRDQFEAKGWVLQA</sequence>
<dbReference type="SUPFAM" id="SSF52540">
    <property type="entry name" value="P-loop containing nucleoside triphosphate hydrolases"/>
    <property type="match status" value="1"/>
</dbReference>
<keyword evidence="4" id="KW-1185">Reference proteome</keyword>
<dbReference type="PANTHER" id="PTHR43394:SF1">
    <property type="entry name" value="ATP-BINDING CASSETTE SUB-FAMILY B MEMBER 10, MITOCHONDRIAL"/>
    <property type="match status" value="1"/>
</dbReference>
<dbReference type="EMBL" id="BJON01000014">
    <property type="protein sequence ID" value="GED69768.1"/>
    <property type="molecule type" value="Genomic_DNA"/>
</dbReference>
<dbReference type="STRING" id="54915.ADS79_17950"/>
<dbReference type="RefSeq" id="WP_049739768.1">
    <property type="nucleotide sequence ID" value="NZ_BJON01000014.1"/>
</dbReference>
<organism evidence="2 3">
    <name type="scientific">Brevibacillus reuszeri</name>
    <dbReference type="NCBI Taxonomy" id="54915"/>
    <lineage>
        <taxon>Bacteria</taxon>
        <taxon>Bacillati</taxon>
        <taxon>Bacillota</taxon>
        <taxon>Bacilli</taxon>
        <taxon>Bacillales</taxon>
        <taxon>Paenibacillaceae</taxon>
        <taxon>Brevibacillus</taxon>
    </lineage>
</organism>
<gene>
    <name evidence="2" type="ORF">ADS79_17950</name>
    <name evidence="1" type="ORF">BRE01_34700</name>
</gene>
<reference evidence="1 4" key="3">
    <citation type="submission" date="2019-06" db="EMBL/GenBank/DDBJ databases">
        <title>Whole genome shotgun sequence of Brevibacillus reuszeri NBRC 15719.</title>
        <authorList>
            <person name="Hosoyama A."/>
            <person name="Uohara A."/>
            <person name="Ohji S."/>
            <person name="Ichikawa N."/>
        </authorList>
    </citation>
    <scope>NUCLEOTIDE SEQUENCE [LARGE SCALE GENOMIC DNA]</scope>
    <source>
        <strain evidence="1 4">NBRC 15719</strain>
    </source>
</reference>
<reference evidence="3" key="1">
    <citation type="submission" date="2015-07" db="EMBL/GenBank/DDBJ databases">
        <title>Genome sequencing project for genomic taxonomy and phylogenomics of Bacillus-like bacteria.</title>
        <authorList>
            <person name="Liu B."/>
            <person name="Wang J."/>
            <person name="Zhu Y."/>
            <person name="Liu G."/>
            <person name="Chen Q."/>
            <person name="Chen Z."/>
            <person name="Lan J."/>
            <person name="Che J."/>
            <person name="Ge C."/>
            <person name="Shi H."/>
            <person name="Pan Z."/>
            <person name="Liu X."/>
        </authorList>
    </citation>
    <scope>NUCLEOTIDE SEQUENCE [LARGE SCALE GENOMIC DNA]</scope>
    <source>
        <strain evidence="3">DSM 9887</strain>
    </source>
</reference>
<reference evidence="2" key="2">
    <citation type="submission" date="2015-07" db="EMBL/GenBank/DDBJ databases">
        <title>MeaNS - Measles Nucleotide Surveillance Program.</title>
        <authorList>
            <person name="Tran T."/>
            <person name="Druce J."/>
        </authorList>
    </citation>
    <scope>NUCLEOTIDE SEQUENCE</scope>
    <source>
        <strain evidence="2">DSM 9887</strain>
    </source>
</reference>
<dbReference type="Proteomes" id="UP000319578">
    <property type="component" value="Unassembled WGS sequence"/>
</dbReference>
<evidence type="ECO:0000313" key="1">
    <source>
        <dbReference type="EMBL" id="GED69768.1"/>
    </source>
</evidence>
<dbReference type="PANTHER" id="PTHR43394">
    <property type="entry name" value="ATP-DEPENDENT PERMEASE MDL1, MITOCHONDRIAL"/>
    <property type="match status" value="1"/>
</dbReference>
<dbReference type="Proteomes" id="UP000036834">
    <property type="component" value="Unassembled WGS sequence"/>
</dbReference>
<evidence type="ECO:0000313" key="4">
    <source>
        <dbReference type="Proteomes" id="UP000319578"/>
    </source>
</evidence>
<name>A0A0K9YQ16_9BACL</name>